<reference evidence="2" key="1">
    <citation type="submission" date="2021-06" db="EMBL/GenBank/DDBJ databases">
        <authorList>
            <person name="Hodson N. C."/>
            <person name="Mongue J. A."/>
            <person name="Jaron S. K."/>
        </authorList>
    </citation>
    <scope>NUCLEOTIDE SEQUENCE</scope>
</reference>
<sequence>MKTPARLSRLYVWRYLHVWDVASIARRDEIIDKFIEEYTTVDAIDTDYLFSRAGGLLFTRFTVGMQMAFARRKPVWSYFQALGVFVKSLQAERYIVEFTLMGALISTFEVLRVDEMKDKDKSYVFQFLIRMIEGCGGIRVKEFICSDTSYLESVVDCLTMCKNRTVIHHARVFLENMSQGNTMSNINMVSRYVISLLPCDFNPRVQALACRVLPIIIHQNPDIAGNCYSLVVDALKTDYNEMLVDIGELSLAMMETPFADDLLVALMESALPCNISDNLETRGVSDYNLADTSHFNPSGNDGNREILTSSTTLVSDANSKAAFIQRDTYFRLQYGAVYTLSFMLKNKPQLVDWLVEKGIVGSILATIGTAPYTEIQLAGVRLLLLVHELSPECNAAVAVLLPKKLLVILLSEGENSLQYLTAPMCVSLRRIGRSVQSNWTEYFTTAVFPTTTTRINIIDGKNSIPQVLDLSPTIQQIQQECEVLMDLTKDGLFTTSQTMPIIYLDETYRNQLMIKTSATSHSTTSVARFLPLSEVGEAQILADSELEGFRKYLPKAEGAGMEDDFEKFGIGHFQLDDDDDGGQEHEQGAMTDLEAAMLEDALKAMDEHSGQEEEEEEEDTEEKDGFNSFDLGAEEVANSENHGVPEKPN</sequence>
<dbReference type="PANTHER" id="PTHR34258:SF1">
    <property type="entry name" value="ARMADILLO-LIKE HELICAL DOMAIN CONTAINING PROTEIN 1"/>
    <property type="match status" value="1"/>
</dbReference>
<dbReference type="PANTHER" id="PTHR34258">
    <property type="entry name" value="ARMADILLO-LIKE HELICAL DOMAIN CONTAINING PROTEIN 1"/>
    <property type="match status" value="1"/>
</dbReference>
<evidence type="ECO:0000256" key="1">
    <source>
        <dbReference type="SAM" id="MobiDB-lite"/>
    </source>
</evidence>
<dbReference type="EMBL" id="CAJVCH010571658">
    <property type="protein sequence ID" value="CAG7838171.1"/>
    <property type="molecule type" value="Genomic_DNA"/>
</dbReference>
<feature type="region of interest" description="Disordered" evidence="1">
    <location>
        <begin position="592"/>
        <end position="649"/>
    </location>
</feature>
<dbReference type="InterPro" id="IPR041090">
    <property type="entry name" value="DUF5578"/>
</dbReference>
<evidence type="ECO:0000313" key="3">
    <source>
        <dbReference type="Proteomes" id="UP000708208"/>
    </source>
</evidence>
<comment type="caution">
    <text evidence="2">The sequence shown here is derived from an EMBL/GenBank/DDBJ whole genome shotgun (WGS) entry which is preliminary data.</text>
</comment>
<dbReference type="OrthoDB" id="278163at2759"/>
<protein>
    <submittedName>
        <fullName evidence="2">Uncharacterized protein</fullName>
    </submittedName>
</protein>
<feature type="compositionally biased region" description="Basic and acidic residues" evidence="1">
    <location>
        <begin position="600"/>
        <end position="611"/>
    </location>
</feature>
<dbReference type="AlphaFoldDB" id="A0A8J2Q7C1"/>
<keyword evidence="3" id="KW-1185">Reference proteome</keyword>
<organism evidence="2 3">
    <name type="scientific">Allacma fusca</name>
    <dbReference type="NCBI Taxonomy" id="39272"/>
    <lineage>
        <taxon>Eukaryota</taxon>
        <taxon>Metazoa</taxon>
        <taxon>Ecdysozoa</taxon>
        <taxon>Arthropoda</taxon>
        <taxon>Hexapoda</taxon>
        <taxon>Collembola</taxon>
        <taxon>Symphypleona</taxon>
        <taxon>Sminthuridae</taxon>
        <taxon>Allacma</taxon>
    </lineage>
</organism>
<feature type="compositionally biased region" description="Acidic residues" evidence="1">
    <location>
        <begin position="612"/>
        <end position="622"/>
    </location>
</feature>
<name>A0A8J2Q7C1_9HEXA</name>
<dbReference type="Proteomes" id="UP000708208">
    <property type="component" value="Unassembled WGS sequence"/>
</dbReference>
<dbReference type="Pfam" id="PF17741">
    <property type="entry name" value="DUF5578"/>
    <property type="match status" value="1"/>
</dbReference>
<accession>A0A8J2Q7C1</accession>
<proteinExistence type="predicted"/>
<gene>
    <name evidence="2" type="ORF">AFUS01_LOCUS47166</name>
</gene>
<evidence type="ECO:0000313" key="2">
    <source>
        <dbReference type="EMBL" id="CAG7838171.1"/>
    </source>
</evidence>